<dbReference type="InterPro" id="IPR016181">
    <property type="entry name" value="Acyl_CoA_acyltransferase"/>
</dbReference>
<dbReference type="InterPro" id="IPR023214">
    <property type="entry name" value="HAD_sf"/>
</dbReference>
<dbReference type="InterPro" id="IPR010033">
    <property type="entry name" value="HAD_SF_ppase_IIIC"/>
</dbReference>
<dbReference type="EMBL" id="JADKMA010000036">
    <property type="protein sequence ID" value="MBO8191975.1"/>
    <property type="molecule type" value="Genomic_DNA"/>
</dbReference>
<sequence length="644" mass="69691">MDRAPSATGAVSAPSATGGAAADTLLRMYREGQLVARYPEVSQLVSTLTGSDLIRAGHLLSRVDPEEVIAAHPEVPVLSVAVTGHGTLAALVPALTAELARHGLLMRRHLADFDSYVFALGDPGSELYAARPDVALCVLDPAVVFDEVPTPWLSEHVEEAGRRKLALLEGLADRFKDSCGGTLVFNTLPLPRRFTAQLVDHRSRARLGALWREFNARLLSLAEERPWLVVLDLDPLTAGGVPAEDVRLSIYTRAHLSSPLLAEYAREVGHLARHVAGATKKALVLDLDNTVWGGVLGDDGPDGIEVAGSHRGEAFAAFQRVVKQLASQGVLLVAASKNDVEPVRTVLRGHPDMTLREEDFVRIAAGWGPKHEAISEVAEALNLGTDAFVFVDDSPCERGLVRGALPEVTVVALDDEPALHVDALLYDGWFDCRRLTHEDHQRVGRYQQEARRKDFLEGFASVEDHLRELEVRVLLAPPTAAEVARVSQLTLRTNQFNMTALRLQPAEVEEWLAAPGTEVLAVHSSDRFGDNGLVGAVFLRREADRLHIDNFVLSCRVFARGIEQTCLSSVLRYAKDSGAGSVTGAYRGTAKNGKVAGLYAAHGFTEVAGDGDGTTTVFRHDLGDVPAPPPHVHLTESFGREPRT</sequence>
<protein>
    <submittedName>
        <fullName evidence="2">HAD-IIIC family phosphatase</fullName>
    </submittedName>
</protein>
<evidence type="ECO:0000313" key="2">
    <source>
        <dbReference type="EMBL" id="MBO8191975.1"/>
    </source>
</evidence>
<comment type="caution">
    <text evidence="2">The sequence shown here is derived from an EMBL/GenBank/DDBJ whole genome shotgun (WGS) entry which is preliminary data.</text>
</comment>
<dbReference type="InterPro" id="IPR036412">
    <property type="entry name" value="HAD-like_sf"/>
</dbReference>
<keyword evidence="3" id="KW-1185">Reference proteome</keyword>
<dbReference type="InterPro" id="IPR036514">
    <property type="entry name" value="SGNH_hydro_sf"/>
</dbReference>
<evidence type="ECO:0000313" key="3">
    <source>
        <dbReference type="Proteomes" id="UP001519064"/>
    </source>
</evidence>
<dbReference type="SUPFAM" id="SSF56784">
    <property type="entry name" value="HAD-like"/>
    <property type="match status" value="1"/>
</dbReference>
<dbReference type="NCBIfam" id="TIGR01686">
    <property type="entry name" value="FkbH"/>
    <property type="match status" value="1"/>
</dbReference>
<feature type="region of interest" description="Disordered" evidence="1">
    <location>
        <begin position="623"/>
        <end position="644"/>
    </location>
</feature>
<proteinExistence type="predicted"/>
<accession>A0ABS3X9B9</accession>
<gene>
    <name evidence="2" type="ORF">ITI46_09860</name>
</gene>
<dbReference type="RefSeq" id="WP_209239067.1">
    <property type="nucleotide sequence ID" value="NZ_JADKMA010000036.1"/>
</dbReference>
<dbReference type="Gene3D" id="3.40.630.30">
    <property type="match status" value="1"/>
</dbReference>
<dbReference type="Gene3D" id="3.40.50.1000">
    <property type="entry name" value="HAD superfamily/HAD-like"/>
    <property type="match status" value="1"/>
</dbReference>
<dbReference type="SUPFAM" id="SSF55729">
    <property type="entry name" value="Acyl-CoA N-acyltransferases (Nat)"/>
    <property type="match status" value="1"/>
</dbReference>
<dbReference type="NCBIfam" id="TIGR01681">
    <property type="entry name" value="HAD-SF-IIIC"/>
    <property type="match status" value="1"/>
</dbReference>
<dbReference type="Gene3D" id="3.40.50.1110">
    <property type="entry name" value="SGNH hydrolase"/>
    <property type="match status" value="1"/>
</dbReference>
<evidence type="ECO:0000256" key="1">
    <source>
        <dbReference type="SAM" id="MobiDB-lite"/>
    </source>
</evidence>
<dbReference type="InterPro" id="IPR010037">
    <property type="entry name" value="FkbH_domain"/>
</dbReference>
<organism evidence="2 3">
    <name type="scientific">Streptomyces oryzae</name>
    <dbReference type="NCBI Taxonomy" id="1434886"/>
    <lineage>
        <taxon>Bacteria</taxon>
        <taxon>Bacillati</taxon>
        <taxon>Actinomycetota</taxon>
        <taxon>Actinomycetes</taxon>
        <taxon>Kitasatosporales</taxon>
        <taxon>Streptomycetaceae</taxon>
        <taxon>Streptomyces</taxon>
    </lineage>
</organism>
<name>A0ABS3X9B9_9ACTN</name>
<reference evidence="2 3" key="1">
    <citation type="submission" date="2020-11" db="EMBL/GenBank/DDBJ databases">
        <title>Streptomyces spirodelae sp. nov., isolated from duckweed.</title>
        <authorList>
            <person name="Saimee Y."/>
            <person name="Duangmal K."/>
        </authorList>
    </citation>
    <scope>NUCLEOTIDE SEQUENCE [LARGE SCALE GENOMIC DNA]</scope>
    <source>
        <strain evidence="2 3">S16-07</strain>
    </source>
</reference>
<dbReference type="Proteomes" id="UP001519064">
    <property type="component" value="Unassembled WGS sequence"/>
</dbReference>